<protein>
    <submittedName>
        <fullName evidence="1">Uncharacterized protein</fullName>
    </submittedName>
</protein>
<dbReference type="AlphaFoldDB" id="G9YW37"/>
<sequence length="176" mass="20058">MQDVSKEWLDFRRNQFPAGSRIQTWELDDPRNTLKEARKLDYIDDSGRFHVRHSDGGECVLTLGEEMFSVHPPESTQLKLYMPLTASFYARNEWGDWDETGEEWDGRTLLDYEDRILGSWCGTGCRRRRGGASCSGATRSSWTSRCAPPCLRQRPEAAGCGAWRSARSSASSLRRS</sequence>
<name>G9YW37_FLAPL</name>
<dbReference type="EMBL" id="AGCK01000306">
    <property type="protein sequence ID" value="EHM39577.1"/>
    <property type="molecule type" value="Genomic_DNA"/>
</dbReference>
<proteinExistence type="predicted"/>
<dbReference type="Proteomes" id="UP000004459">
    <property type="component" value="Unassembled WGS sequence"/>
</dbReference>
<evidence type="ECO:0000313" key="2">
    <source>
        <dbReference type="Proteomes" id="UP000004459"/>
    </source>
</evidence>
<organism evidence="1 2">
    <name type="scientific">Flavonifractor plautii ATCC 29863</name>
    <dbReference type="NCBI Taxonomy" id="411475"/>
    <lineage>
        <taxon>Bacteria</taxon>
        <taxon>Bacillati</taxon>
        <taxon>Bacillota</taxon>
        <taxon>Clostridia</taxon>
        <taxon>Eubacteriales</taxon>
        <taxon>Oscillospiraceae</taxon>
        <taxon>Flavonifractor</taxon>
    </lineage>
</organism>
<gene>
    <name evidence="1" type="ORF">HMPREF0372_03753</name>
</gene>
<evidence type="ECO:0000313" key="1">
    <source>
        <dbReference type="EMBL" id="EHM39577.1"/>
    </source>
</evidence>
<accession>G9YW37</accession>
<dbReference type="HOGENOM" id="CLU_1522996_0_0_9"/>
<reference evidence="1 2" key="1">
    <citation type="submission" date="2011-08" db="EMBL/GenBank/DDBJ databases">
        <authorList>
            <person name="Weinstock G."/>
            <person name="Sodergren E."/>
            <person name="Clifton S."/>
            <person name="Fulton L."/>
            <person name="Fulton B."/>
            <person name="Courtney L."/>
            <person name="Fronick C."/>
            <person name="Harrison M."/>
            <person name="Strong C."/>
            <person name="Farmer C."/>
            <person name="Delahaunty K."/>
            <person name="Markovic C."/>
            <person name="Hall O."/>
            <person name="Minx P."/>
            <person name="Tomlinson C."/>
            <person name="Mitreva M."/>
            <person name="Hou S."/>
            <person name="Chen J."/>
            <person name="Wollam A."/>
            <person name="Pepin K.H."/>
            <person name="Johnson M."/>
            <person name="Bhonagiri V."/>
            <person name="Zhang X."/>
            <person name="Suruliraj S."/>
            <person name="Warren W."/>
            <person name="Chinwalla A."/>
            <person name="Mardis E.R."/>
            <person name="Wilson R.K."/>
        </authorList>
    </citation>
    <scope>NUCLEOTIDE SEQUENCE [LARGE SCALE GENOMIC DNA]</scope>
    <source>
        <strain evidence="1 2">ATCC 29863</strain>
    </source>
</reference>
<comment type="caution">
    <text evidence="1">The sequence shown here is derived from an EMBL/GenBank/DDBJ whole genome shotgun (WGS) entry which is preliminary data.</text>
</comment>